<sequence>MNRTSTIIWLGIIFIFILPTSAGRFFVDIAGGLLFLIFFIIFLISGVAWLSWRSLKSNIKTCTNCGSSYITDSILCPICGSNNNIVPEEINNNIPASSATIDIKAEETE</sequence>
<feature type="transmembrane region" description="Helical" evidence="1">
    <location>
        <begin position="7"/>
        <end position="27"/>
    </location>
</feature>
<keyword evidence="3" id="KW-1185">Reference proteome</keyword>
<evidence type="ECO:0000256" key="1">
    <source>
        <dbReference type="SAM" id="Phobius"/>
    </source>
</evidence>
<dbReference type="KEGG" id="pma:Pro_0113"/>
<dbReference type="AlphaFoldDB" id="Q7VEA0"/>
<gene>
    <name evidence="2" type="ordered locus">Pro_0113</name>
</gene>
<organism evidence="2 3">
    <name type="scientific">Prochlorococcus marinus (strain SARG / CCMP1375 / SS120)</name>
    <dbReference type="NCBI Taxonomy" id="167539"/>
    <lineage>
        <taxon>Bacteria</taxon>
        <taxon>Bacillati</taxon>
        <taxon>Cyanobacteriota</taxon>
        <taxon>Cyanophyceae</taxon>
        <taxon>Synechococcales</taxon>
        <taxon>Prochlorococcaceae</taxon>
        <taxon>Prochlorococcus</taxon>
    </lineage>
</organism>
<keyword evidence="1" id="KW-1133">Transmembrane helix</keyword>
<dbReference type="RefSeq" id="WP_011124268.1">
    <property type="nucleotide sequence ID" value="NC_005042.1"/>
</dbReference>
<name>Q7VEA0_PROMA</name>
<dbReference type="EMBL" id="AE017126">
    <property type="protein sequence ID" value="AAP99159.1"/>
    <property type="molecule type" value="Genomic_DNA"/>
</dbReference>
<dbReference type="HOGENOM" id="CLU_168346_0_0_3"/>
<reference evidence="2 3" key="1">
    <citation type="journal article" date="2003" name="Proc. Natl. Acad. Sci. U.S.A.">
        <title>Genome sequence of the cyanobacterium Prochlorococcus marinus SS120, a nearly minimal oxyphototrophic genome.</title>
        <authorList>
            <person name="Dufresne A."/>
            <person name="Salanoubat M."/>
            <person name="Partensky F."/>
            <person name="Artiguenave F."/>
            <person name="Axmann I.M."/>
            <person name="Barbe V."/>
            <person name="Duprat S."/>
            <person name="Galperin M.Y."/>
            <person name="Koonin E.V."/>
            <person name="Le Gall F."/>
            <person name="Makarova K.S."/>
            <person name="Ostrowski M."/>
            <person name="Oztas S."/>
            <person name="Robert C."/>
            <person name="Rogozin I.B."/>
            <person name="Scanlan D.J."/>
            <person name="Tandeau de Marsac N."/>
            <person name="Weissenbach J."/>
            <person name="Wincker P."/>
            <person name="Wolf Y.I."/>
            <person name="Hess W.R."/>
        </authorList>
    </citation>
    <scope>NUCLEOTIDE SEQUENCE [LARGE SCALE GENOMIC DNA]</scope>
    <source>
        <strain evidence="3">SARG / CCMP1375 / SS120</strain>
    </source>
</reference>
<keyword evidence="1" id="KW-0812">Transmembrane</keyword>
<proteinExistence type="predicted"/>
<dbReference type="STRING" id="167539.Pro_0113"/>
<accession>Q7VEA0</accession>
<feature type="transmembrane region" description="Helical" evidence="1">
    <location>
        <begin position="33"/>
        <end position="52"/>
    </location>
</feature>
<evidence type="ECO:0000313" key="3">
    <source>
        <dbReference type="Proteomes" id="UP000001420"/>
    </source>
</evidence>
<dbReference type="Proteomes" id="UP000001420">
    <property type="component" value="Chromosome"/>
</dbReference>
<dbReference type="EnsemblBacteria" id="AAP99159">
    <property type="protein sequence ID" value="AAP99159"/>
    <property type="gene ID" value="Pro_0113"/>
</dbReference>
<evidence type="ECO:0000313" key="2">
    <source>
        <dbReference type="EMBL" id="AAP99159.1"/>
    </source>
</evidence>
<protein>
    <submittedName>
        <fullName evidence="2">Uncharacterized protein</fullName>
    </submittedName>
</protein>
<dbReference type="PATRIC" id="fig|167539.5.peg.119"/>
<keyword evidence="1" id="KW-0472">Membrane</keyword>
<dbReference type="OrthoDB" id="540973at2"/>